<comment type="caution">
    <text evidence="2">The sequence shown here is derived from an EMBL/GenBank/DDBJ whole genome shotgun (WGS) entry which is preliminary data.</text>
</comment>
<evidence type="ECO:0000313" key="3">
    <source>
        <dbReference type="Proteomes" id="UP001589575"/>
    </source>
</evidence>
<sequence length="85" mass="9226">MPTCAAASRRVVPPARRRSYSPRMGWRPVPLIPRPRMPALRAQPAAVFSFAPTFRAAALTLPSRRSSALKNSSLIASNDTILATP</sequence>
<proteinExistence type="predicted"/>
<accession>A0ABV5G232</accession>
<name>A0ABV5G232_9MICC</name>
<organism evidence="2 3">
    <name type="scientific">Citricoccus parietis</name>
    <dbReference type="NCBI Taxonomy" id="592307"/>
    <lineage>
        <taxon>Bacteria</taxon>
        <taxon>Bacillati</taxon>
        <taxon>Actinomycetota</taxon>
        <taxon>Actinomycetes</taxon>
        <taxon>Micrococcales</taxon>
        <taxon>Micrococcaceae</taxon>
        <taxon>Citricoccus</taxon>
    </lineage>
</organism>
<feature type="region of interest" description="Disordered" evidence="1">
    <location>
        <begin position="1"/>
        <end position="26"/>
    </location>
</feature>
<dbReference type="Proteomes" id="UP001589575">
    <property type="component" value="Unassembled WGS sequence"/>
</dbReference>
<keyword evidence="3" id="KW-1185">Reference proteome</keyword>
<gene>
    <name evidence="2" type="ORF">ACFFX0_17995</name>
</gene>
<evidence type="ECO:0000256" key="1">
    <source>
        <dbReference type="SAM" id="MobiDB-lite"/>
    </source>
</evidence>
<evidence type="ECO:0000313" key="2">
    <source>
        <dbReference type="EMBL" id="MFB9072990.1"/>
    </source>
</evidence>
<feature type="compositionally biased region" description="Low complexity" evidence="1">
    <location>
        <begin position="1"/>
        <end position="14"/>
    </location>
</feature>
<dbReference type="EMBL" id="JBHMFI010000001">
    <property type="protein sequence ID" value="MFB9072990.1"/>
    <property type="molecule type" value="Genomic_DNA"/>
</dbReference>
<reference evidence="2 3" key="1">
    <citation type="submission" date="2024-09" db="EMBL/GenBank/DDBJ databases">
        <authorList>
            <person name="Sun Q."/>
            <person name="Mori K."/>
        </authorList>
    </citation>
    <scope>NUCLEOTIDE SEQUENCE [LARGE SCALE GENOMIC DNA]</scope>
    <source>
        <strain evidence="2 3">CCM 7609</strain>
    </source>
</reference>
<protein>
    <submittedName>
        <fullName evidence="2">Uncharacterized protein</fullName>
    </submittedName>
</protein>